<dbReference type="Pfam" id="PF14543">
    <property type="entry name" value="TAXi_N"/>
    <property type="match status" value="1"/>
</dbReference>
<keyword evidence="5" id="KW-1185">Reference proteome</keyword>
<dbReference type="SUPFAM" id="SSF50630">
    <property type="entry name" value="Acid proteases"/>
    <property type="match status" value="1"/>
</dbReference>
<evidence type="ECO:0000256" key="1">
    <source>
        <dbReference type="ARBA" id="ARBA00007447"/>
    </source>
</evidence>
<reference evidence="4" key="2">
    <citation type="submission" date="2021-01" db="UniProtKB">
        <authorList>
            <consortium name="EnsemblPlants"/>
        </authorList>
    </citation>
    <scope>IDENTIFICATION</scope>
</reference>
<keyword evidence="2" id="KW-0479">Metal-binding</keyword>
<keyword evidence="2" id="KW-0863">Zinc-finger</keyword>
<evidence type="ECO:0000256" key="2">
    <source>
        <dbReference type="PROSITE-ProRule" id="PRU00047"/>
    </source>
</evidence>
<dbReference type="InParanoid" id="A0A7N2KTQ7"/>
<organism evidence="4 5">
    <name type="scientific">Quercus lobata</name>
    <name type="common">Valley oak</name>
    <dbReference type="NCBI Taxonomy" id="97700"/>
    <lineage>
        <taxon>Eukaryota</taxon>
        <taxon>Viridiplantae</taxon>
        <taxon>Streptophyta</taxon>
        <taxon>Embryophyta</taxon>
        <taxon>Tracheophyta</taxon>
        <taxon>Spermatophyta</taxon>
        <taxon>Magnoliopsida</taxon>
        <taxon>eudicotyledons</taxon>
        <taxon>Gunneridae</taxon>
        <taxon>Pentapetalae</taxon>
        <taxon>rosids</taxon>
        <taxon>fabids</taxon>
        <taxon>Fagales</taxon>
        <taxon>Fagaceae</taxon>
        <taxon>Quercus</taxon>
    </lineage>
</organism>
<dbReference type="EnsemblPlants" id="QL02p018372:mrna">
    <property type="protein sequence ID" value="QL02p018372:mrna"/>
    <property type="gene ID" value="QL02p018372"/>
</dbReference>
<reference evidence="5" key="1">
    <citation type="journal article" date="2016" name="G3 (Bethesda)">
        <title>First Draft Assembly and Annotation of the Genome of a California Endemic Oak Quercus lobata Nee (Fagaceae).</title>
        <authorList>
            <person name="Sork V.L."/>
            <person name="Fitz-Gibbon S.T."/>
            <person name="Puiu D."/>
            <person name="Crepeau M."/>
            <person name="Gugger P.F."/>
            <person name="Sherman R."/>
            <person name="Stevens K."/>
            <person name="Langley C.H."/>
            <person name="Pellegrini M."/>
            <person name="Salzberg S.L."/>
        </authorList>
    </citation>
    <scope>NUCLEOTIDE SEQUENCE [LARGE SCALE GENOMIC DNA]</scope>
    <source>
        <strain evidence="5">cv. SW786</strain>
    </source>
</reference>
<dbReference type="GO" id="GO:0004190">
    <property type="term" value="F:aspartic-type endopeptidase activity"/>
    <property type="evidence" value="ECO:0007669"/>
    <property type="project" value="InterPro"/>
</dbReference>
<dbReference type="AlphaFoldDB" id="A0A7N2KTQ7"/>
<dbReference type="GO" id="GO:0003676">
    <property type="term" value="F:nucleic acid binding"/>
    <property type="evidence" value="ECO:0007669"/>
    <property type="project" value="InterPro"/>
</dbReference>
<dbReference type="Proteomes" id="UP000594261">
    <property type="component" value="Chromosome 2"/>
</dbReference>
<evidence type="ECO:0000259" key="3">
    <source>
        <dbReference type="PROSITE" id="PS50158"/>
    </source>
</evidence>
<evidence type="ECO:0000313" key="5">
    <source>
        <dbReference type="Proteomes" id="UP000594261"/>
    </source>
</evidence>
<dbReference type="PROSITE" id="PS50158">
    <property type="entry name" value="ZF_CCHC"/>
    <property type="match status" value="1"/>
</dbReference>
<dbReference type="GO" id="GO:0006508">
    <property type="term" value="P:proteolysis"/>
    <property type="evidence" value="ECO:0007669"/>
    <property type="project" value="InterPro"/>
</dbReference>
<dbReference type="Gramene" id="QL02p018372:mrna">
    <property type="protein sequence ID" value="QL02p018372:mrna"/>
    <property type="gene ID" value="QL02p018372"/>
</dbReference>
<sequence length="558" mass="62692">MEASLTVIHKYGPCFQSNKDQLLVLNHTEILLQDQSRVNSIHYMFSNNSDGNKLRESQATTNPTKSGLTIGFGNYIVTVGLGTPKTDQTLVATSLGHNVNHAQDSAIKFDPSESTSYTDISCLTPLCSQLTSVIGSPRKCSTNSQCVYSEHYDDKSYRVGYFSKERLTIRASVFLYTFLNFQLVSERVHLLWFKYLSVILDPLCLFAMDCALYDSLHDLVGDECNMPCVCENASMSVNPHKCDDMLFESMGVVDKLLKKNAKKFQKNLSKLFCEKDDLIAKLNESNKLVEKYKKLAEISLEKLKEFECLNMDLDAKLVLSNKLVDDLKSENESLKMHAKCLIAEPVAKMEENVCCNHVVVPDFVPIVCSISKDKSVYVPPHKRNQKVERKALKPKPLFRSQPKALDESKFVPTCHHCGMIGHIRPQCPKLKREQTFVGRSLPKKPSGPKHIVCHHCGAFGHLRPHCSKFQALKRIKRKEKLELFGSCALKAKPDWMENGVRVFRGSAGDSPVAKPQSRVHPEAFGGSLAACSRLNLATRPVAKRPETVFKGLFVENLF</sequence>
<name>A0A7N2KTQ7_QUELO</name>
<dbReference type="PANTHER" id="PTHR13683">
    <property type="entry name" value="ASPARTYL PROTEASES"/>
    <property type="match status" value="1"/>
</dbReference>
<dbReference type="PANTHER" id="PTHR13683:SF907">
    <property type="entry name" value="PEPTIDASE A1 DOMAIN-CONTAINING PROTEIN"/>
    <property type="match status" value="1"/>
</dbReference>
<dbReference type="InterPro" id="IPR021109">
    <property type="entry name" value="Peptidase_aspartic_dom_sf"/>
</dbReference>
<protein>
    <recommendedName>
        <fullName evidence="3">CCHC-type domain-containing protein</fullName>
    </recommendedName>
</protein>
<dbReference type="InterPro" id="IPR001878">
    <property type="entry name" value="Znf_CCHC"/>
</dbReference>
<feature type="domain" description="CCHC-type" evidence="3">
    <location>
        <begin position="414"/>
        <end position="429"/>
    </location>
</feature>
<keyword evidence="2" id="KW-0862">Zinc</keyword>
<dbReference type="Gene3D" id="4.10.60.10">
    <property type="entry name" value="Zinc finger, CCHC-type"/>
    <property type="match status" value="1"/>
</dbReference>
<dbReference type="SMART" id="SM00343">
    <property type="entry name" value="ZnF_C2HC"/>
    <property type="match status" value="2"/>
</dbReference>
<dbReference type="GO" id="GO:0008270">
    <property type="term" value="F:zinc ion binding"/>
    <property type="evidence" value="ECO:0007669"/>
    <property type="project" value="UniProtKB-KW"/>
</dbReference>
<dbReference type="InterPro" id="IPR032861">
    <property type="entry name" value="TAXi_N"/>
</dbReference>
<dbReference type="Gene3D" id="2.40.70.10">
    <property type="entry name" value="Acid Proteases"/>
    <property type="match status" value="1"/>
</dbReference>
<proteinExistence type="inferred from homology"/>
<evidence type="ECO:0000313" key="4">
    <source>
        <dbReference type="EnsemblPlants" id="QL02p018372:mrna"/>
    </source>
</evidence>
<dbReference type="InterPro" id="IPR001461">
    <property type="entry name" value="Aspartic_peptidase_A1"/>
</dbReference>
<accession>A0A7N2KTQ7</accession>
<comment type="similarity">
    <text evidence="1">Belongs to the peptidase A1 family.</text>
</comment>